<dbReference type="InterPro" id="IPR008969">
    <property type="entry name" value="CarboxyPept-like_regulatory"/>
</dbReference>
<evidence type="ECO:0000256" key="5">
    <source>
        <dbReference type="ARBA" id="ARBA00023136"/>
    </source>
</evidence>
<dbReference type="Gene3D" id="2.170.130.10">
    <property type="entry name" value="TonB-dependent receptor, plug domain"/>
    <property type="match status" value="1"/>
</dbReference>
<dbReference type="PANTHER" id="PTHR30069">
    <property type="entry name" value="TONB-DEPENDENT OUTER MEMBRANE RECEPTOR"/>
    <property type="match status" value="1"/>
</dbReference>
<accession>A0A1K1P1T5</accession>
<dbReference type="Pfam" id="PF25183">
    <property type="entry name" value="OMP_b-brl_4"/>
    <property type="match status" value="2"/>
</dbReference>
<keyword evidence="6" id="KW-0998">Cell outer membrane</keyword>
<dbReference type="STRING" id="1150368.SAMN02927921_01573"/>
<dbReference type="InterPro" id="IPR037066">
    <property type="entry name" value="Plug_dom_sf"/>
</dbReference>
<keyword evidence="4 7" id="KW-0812">Transmembrane</keyword>
<evidence type="ECO:0000313" key="9">
    <source>
        <dbReference type="EMBL" id="SFW41738.1"/>
    </source>
</evidence>
<keyword evidence="10" id="KW-1185">Reference proteome</keyword>
<evidence type="ECO:0000256" key="2">
    <source>
        <dbReference type="ARBA" id="ARBA00022448"/>
    </source>
</evidence>
<keyword evidence="9" id="KW-0121">Carboxypeptidase</keyword>
<dbReference type="InterPro" id="IPR039426">
    <property type="entry name" value="TonB-dep_rcpt-like"/>
</dbReference>
<dbReference type="Pfam" id="PF13620">
    <property type="entry name" value="CarboxypepD_reg"/>
    <property type="match status" value="1"/>
</dbReference>
<dbReference type="SUPFAM" id="SSF49464">
    <property type="entry name" value="Carboxypeptidase regulatory domain-like"/>
    <property type="match status" value="1"/>
</dbReference>
<keyword evidence="9" id="KW-0645">Protease</keyword>
<keyword evidence="5 7" id="KW-0472">Membrane</keyword>
<protein>
    <submittedName>
        <fullName evidence="9">Carboxypeptidase regulatory-like domain-containing protein</fullName>
    </submittedName>
</protein>
<gene>
    <name evidence="9" type="ORF">SAMN02927921_01573</name>
</gene>
<feature type="domain" description="TonB-dependent transporter Oar-like beta-barrel" evidence="8">
    <location>
        <begin position="368"/>
        <end position="1050"/>
    </location>
</feature>
<keyword evidence="9" id="KW-0378">Hydrolase</keyword>
<dbReference type="InterPro" id="IPR057601">
    <property type="entry name" value="Oar-like_b-barrel"/>
</dbReference>
<evidence type="ECO:0000256" key="7">
    <source>
        <dbReference type="SAM" id="Phobius"/>
    </source>
</evidence>
<feature type="domain" description="TonB-dependent transporter Oar-like beta-barrel" evidence="8">
    <location>
        <begin position="253"/>
        <end position="318"/>
    </location>
</feature>
<evidence type="ECO:0000256" key="6">
    <source>
        <dbReference type="ARBA" id="ARBA00023237"/>
    </source>
</evidence>
<keyword evidence="3" id="KW-1134">Transmembrane beta strand</keyword>
<dbReference type="Gene3D" id="2.60.40.1120">
    <property type="entry name" value="Carboxypeptidase-like, regulatory domain"/>
    <property type="match status" value="1"/>
</dbReference>
<proteinExistence type="predicted"/>
<dbReference type="Proteomes" id="UP000182248">
    <property type="component" value="Unassembled WGS sequence"/>
</dbReference>
<evidence type="ECO:0000256" key="4">
    <source>
        <dbReference type="ARBA" id="ARBA00022692"/>
    </source>
</evidence>
<comment type="subcellular location">
    <subcellularLocation>
        <location evidence="1">Cell outer membrane</location>
        <topology evidence="1">Multi-pass membrane protein</topology>
    </subcellularLocation>
</comment>
<organism evidence="9 10">
    <name type="scientific">Sinomicrobium oceani</name>
    <dbReference type="NCBI Taxonomy" id="1150368"/>
    <lineage>
        <taxon>Bacteria</taxon>
        <taxon>Pseudomonadati</taxon>
        <taxon>Bacteroidota</taxon>
        <taxon>Flavobacteriia</taxon>
        <taxon>Flavobacteriales</taxon>
        <taxon>Flavobacteriaceae</taxon>
        <taxon>Sinomicrobium</taxon>
    </lineage>
</organism>
<dbReference type="PANTHER" id="PTHR30069:SF46">
    <property type="entry name" value="OAR PROTEIN"/>
    <property type="match status" value="1"/>
</dbReference>
<dbReference type="RefSeq" id="WP_245776997.1">
    <property type="nucleotide sequence ID" value="NZ_FPJE01000007.1"/>
</dbReference>
<evidence type="ECO:0000259" key="8">
    <source>
        <dbReference type="Pfam" id="PF25183"/>
    </source>
</evidence>
<evidence type="ECO:0000256" key="1">
    <source>
        <dbReference type="ARBA" id="ARBA00004571"/>
    </source>
</evidence>
<feature type="transmembrane region" description="Helical" evidence="7">
    <location>
        <begin position="24"/>
        <end position="43"/>
    </location>
</feature>
<evidence type="ECO:0000256" key="3">
    <source>
        <dbReference type="ARBA" id="ARBA00022452"/>
    </source>
</evidence>
<name>A0A1K1P1T5_9FLAO</name>
<dbReference type="GO" id="GO:0044718">
    <property type="term" value="P:siderophore transmembrane transport"/>
    <property type="evidence" value="ECO:0007669"/>
    <property type="project" value="TreeGrafter"/>
</dbReference>
<dbReference type="GO" id="GO:0015344">
    <property type="term" value="F:siderophore uptake transmembrane transporter activity"/>
    <property type="evidence" value="ECO:0007669"/>
    <property type="project" value="TreeGrafter"/>
</dbReference>
<dbReference type="SUPFAM" id="SSF56935">
    <property type="entry name" value="Porins"/>
    <property type="match status" value="1"/>
</dbReference>
<keyword evidence="2" id="KW-0813">Transport</keyword>
<dbReference type="GO" id="GO:0009279">
    <property type="term" value="C:cell outer membrane"/>
    <property type="evidence" value="ECO:0007669"/>
    <property type="project" value="UniProtKB-SubCell"/>
</dbReference>
<dbReference type="EMBL" id="FPJE01000007">
    <property type="protein sequence ID" value="SFW41738.1"/>
    <property type="molecule type" value="Genomic_DNA"/>
</dbReference>
<dbReference type="AlphaFoldDB" id="A0A1K1P1T5"/>
<dbReference type="Gene3D" id="2.40.170.20">
    <property type="entry name" value="TonB-dependent receptor, beta-barrel domain"/>
    <property type="match status" value="1"/>
</dbReference>
<evidence type="ECO:0000313" key="10">
    <source>
        <dbReference type="Proteomes" id="UP000182248"/>
    </source>
</evidence>
<sequence length="1115" mass="123516">MLNHFINVNFAQLNQIYLTQMKTIFNGFFTVVFALLASTAAIAQVTTSSINGQVTDDLGPLMGASVVATHTPSGTTYGAVTSEDGRYTLPGMRVGGPYTVEVSYMGYGTNVTKNITIGLGVSFVHNVVLTEESMELDQVLVTAKRGKFSAQKTGAATNISNEQMNALPTISRSIADMARVSPYANGMSMSGGDGRSTNFTVDGANFNNNFGLSSSLPGGGNPISLDAIEEVQVVVSPFDVRQTNFIGGGINAITKSGTNTFKGSAYTLYTNQDMRGNRIGDTDFGERPEASTTTIGATFGGPIVKDKLFFFVNAETVKVPGQVVNWRPSEDGVANLDLMRSRASIADMQAVKDHLISNYGYDPGSYDSYPADETNKKLLIRLDWNISDAHKLSVRYNYTKNEGWNATNGNSTDAGYRNRNADRISQYSMAFSNSTYSMNNIVNSISFDLNSRFSDKISNQFLATYSKIEDARGTNSSPFPFIDIMNGLDDEGNQILEPYISAGYELFTWNNAVNNNTLTFIDNLTYYADNHKITAGLSYEHQMANNSYMRNGTGYYRYASLDDFLNQAAPRDFALTYGYNGETNPAAEVAFNQFGAYLQDEWDINSKFKLSVGLRADYLKYEDNLIRNNAIYDLDFGGRRIDTGRWPKGNVQFSPRAGFIWDIKGDQSMKLRGGTGIFSGRLPLVFFTNMPTNSGMVQGSYAATTTYDSNGVAISNPVLEELAGPMMTDVSEMIDRLGLPNTITPEDGALPRDINGVDPNFKMPQVWKTSLAFDYQIPTEFPFSVTLEGIYTKTLNGVMLKNYNLMQPDDSWNRFNGPDNRYIYPSSSDISYQDRAAYMLSNTSKGWGAIGNITLNAQPVEDLNLMASYTYTESKEISGMPGSNAGSAYTGLIQVDGPHLPALQRSQYVVPSRVIASASYRLPWSNDFLKSSTFVSLFYSGYSPYGNSYIYTNDMNGDGIGADLIYIPSGRGDINFVSQEDEDAFFNFMEQDRYLKNNKGKYAEAYAARAPWVHKFDLRLLREYYFNIGESTNTLQISLDFINVGNLINSQWGVRKTNNISNNSAILTYEGVNDNNEPTFSFPTVSGDYPTRSYDYNYNFNETWQLQVGVRYKFN</sequence>
<keyword evidence="7" id="KW-1133">Transmembrane helix</keyword>
<dbReference type="GO" id="GO:0004180">
    <property type="term" value="F:carboxypeptidase activity"/>
    <property type="evidence" value="ECO:0007669"/>
    <property type="project" value="UniProtKB-KW"/>
</dbReference>
<reference evidence="9 10" key="1">
    <citation type="submission" date="2016-11" db="EMBL/GenBank/DDBJ databases">
        <authorList>
            <person name="Jaros S."/>
            <person name="Januszkiewicz K."/>
            <person name="Wedrychowicz H."/>
        </authorList>
    </citation>
    <scope>NUCLEOTIDE SEQUENCE [LARGE SCALE GENOMIC DNA]</scope>
    <source>
        <strain evidence="9 10">CGMCC 1.12145</strain>
    </source>
</reference>
<dbReference type="InterPro" id="IPR036942">
    <property type="entry name" value="Beta-barrel_TonB_sf"/>
</dbReference>